<feature type="compositionally biased region" description="Low complexity" evidence="3">
    <location>
        <begin position="215"/>
        <end position="238"/>
    </location>
</feature>
<comment type="caution">
    <text evidence="5">The sequence shown here is derived from an EMBL/GenBank/DDBJ whole genome shotgun (WGS) entry which is preliminary data.</text>
</comment>
<proteinExistence type="predicted"/>
<feature type="compositionally biased region" description="Low complexity" evidence="3">
    <location>
        <begin position="299"/>
        <end position="332"/>
    </location>
</feature>
<dbReference type="OMA" id="PRRYFIM"/>
<feature type="region of interest" description="Disordered" evidence="3">
    <location>
        <begin position="215"/>
        <end position="261"/>
    </location>
</feature>
<accession>A0A1X2H238</accession>
<dbReference type="InParanoid" id="A0A1X2H238"/>
<evidence type="ECO:0000313" key="6">
    <source>
        <dbReference type="Proteomes" id="UP000242180"/>
    </source>
</evidence>
<protein>
    <recommendedName>
        <fullName evidence="4">Zn(2)-C6 fungal-type domain-containing protein</fullName>
    </recommendedName>
</protein>
<dbReference type="Proteomes" id="UP000242180">
    <property type="component" value="Unassembled WGS sequence"/>
</dbReference>
<evidence type="ECO:0000256" key="2">
    <source>
        <dbReference type="ARBA" id="ARBA00023242"/>
    </source>
</evidence>
<organism evidence="5 6">
    <name type="scientific">Syncephalastrum racemosum</name>
    <name type="common">Filamentous fungus</name>
    <dbReference type="NCBI Taxonomy" id="13706"/>
    <lineage>
        <taxon>Eukaryota</taxon>
        <taxon>Fungi</taxon>
        <taxon>Fungi incertae sedis</taxon>
        <taxon>Mucoromycota</taxon>
        <taxon>Mucoromycotina</taxon>
        <taxon>Mucoromycetes</taxon>
        <taxon>Mucorales</taxon>
        <taxon>Syncephalastraceae</taxon>
        <taxon>Syncephalastrum</taxon>
    </lineage>
</organism>
<sequence length="439" mass="48128">MQFVNTPYLNNQPTSQQYPAAGYQYPPTMDPHHQQQQQQQHQPRPQHALGYPVAQEGQVSYGQPYAPPLPAVQTPTTLNYQHASTTGGGPFVKAKRKQVKNACVNCQKACKKCDDARPCPRCVRYGIAGTCVNSVRKERKKGVKRGPYKQRKGQDSASTSEPGTPVPGQAAAPGTTAPPATGMLNHANPYLGYAYPHHPAMLSYMQHPMYASYAQQQQQQQHQVQQQQQQTAPGAAAAGKEEATDKSKATGKEAGNDSVTEEKLNVLSQLCSAVLDHSDTPKAATAREGGDQQPSKQLPTATTTAPDSSSNNNNSNSSSSGSSHTSTATPTSHGMPHPNLVYHNQIYNQQQTMPGQQPPTWPLPSLQSVVHQPADRLYYQQQQQQPQQQGSPHAQQPQQPQQHQQQQQQQHQQQSSSSSQPPHPQHNPTHQWNTTNSQW</sequence>
<feature type="domain" description="Zn(2)-C6 fungal-type" evidence="4">
    <location>
        <begin position="102"/>
        <end position="133"/>
    </location>
</feature>
<dbReference type="CDD" id="cd00067">
    <property type="entry name" value="GAL4"/>
    <property type="match status" value="1"/>
</dbReference>
<dbReference type="GO" id="GO:0008270">
    <property type="term" value="F:zinc ion binding"/>
    <property type="evidence" value="ECO:0007669"/>
    <property type="project" value="InterPro"/>
</dbReference>
<feature type="compositionally biased region" description="Basic residues" evidence="3">
    <location>
        <begin position="138"/>
        <end position="151"/>
    </location>
</feature>
<feature type="compositionally biased region" description="Low complexity" evidence="3">
    <location>
        <begin position="162"/>
        <end position="180"/>
    </location>
</feature>
<dbReference type="STRING" id="13706.A0A1X2H238"/>
<dbReference type="PROSITE" id="PS50048">
    <property type="entry name" value="ZN2_CY6_FUNGAL_2"/>
    <property type="match status" value="1"/>
</dbReference>
<dbReference type="OrthoDB" id="5575144at2759"/>
<dbReference type="EMBL" id="MCGN01000010">
    <property type="protein sequence ID" value="ORY91860.1"/>
    <property type="molecule type" value="Genomic_DNA"/>
</dbReference>
<feature type="compositionally biased region" description="Low complexity" evidence="3">
    <location>
        <begin position="34"/>
        <end position="46"/>
    </location>
</feature>
<feature type="compositionally biased region" description="Low complexity" evidence="3">
    <location>
        <begin position="380"/>
        <end position="431"/>
    </location>
</feature>
<reference evidence="5 6" key="1">
    <citation type="submission" date="2016-07" db="EMBL/GenBank/DDBJ databases">
        <title>Pervasive Adenine N6-methylation of Active Genes in Fungi.</title>
        <authorList>
            <consortium name="DOE Joint Genome Institute"/>
            <person name="Mondo S.J."/>
            <person name="Dannebaum R.O."/>
            <person name="Kuo R.C."/>
            <person name="Labutti K."/>
            <person name="Haridas S."/>
            <person name="Kuo A."/>
            <person name="Salamov A."/>
            <person name="Ahrendt S.R."/>
            <person name="Lipzen A."/>
            <person name="Sullivan W."/>
            <person name="Andreopoulos W.B."/>
            <person name="Clum A."/>
            <person name="Lindquist E."/>
            <person name="Daum C."/>
            <person name="Ramamoorthy G.K."/>
            <person name="Gryganskyi A."/>
            <person name="Culley D."/>
            <person name="Magnuson J.K."/>
            <person name="James T.Y."/>
            <person name="O'Malley M.A."/>
            <person name="Stajich J.E."/>
            <person name="Spatafora J.W."/>
            <person name="Visel A."/>
            <person name="Grigoriev I.V."/>
        </authorList>
    </citation>
    <scope>NUCLEOTIDE SEQUENCE [LARGE SCALE GENOMIC DNA]</scope>
    <source>
        <strain evidence="5 6">NRRL 2496</strain>
    </source>
</reference>
<feature type="region of interest" description="Disordered" evidence="3">
    <location>
        <begin position="138"/>
        <end position="180"/>
    </location>
</feature>
<feature type="compositionally biased region" description="Basic and acidic residues" evidence="3">
    <location>
        <begin position="239"/>
        <end position="261"/>
    </location>
</feature>
<keyword evidence="6" id="KW-1185">Reference proteome</keyword>
<gene>
    <name evidence="5" type="ORF">BCR43DRAFT_497405</name>
</gene>
<dbReference type="InterPro" id="IPR050335">
    <property type="entry name" value="ERT1_acuK_gluconeogen_tf"/>
</dbReference>
<evidence type="ECO:0000313" key="5">
    <source>
        <dbReference type="EMBL" id="ORY91860.1"/>
    </source>
</evidence>
<evidence type="ECO:0000259" key="4">
    <source>
        <dbReference type="PROSITE" id="PS50048"/>
    </source>
</evidence>
<dbReference type="InterPro" id="IPR001138">
    <property type="entry name" value="Zn2Cys6_DnaBD"/>
</dbReference>
<feature type="region of interest" description="Disordered" evidence="3">
    <location>
        <begin position="279"/>
        <end position="340"/>
    </location>
</feature>
<evidence type="ECO:0000256" key="1">
    <source>
        <dbReference type="ARBA" id="ARBA00022723"/>
    </source>
</evidence>
<keyword evidence="2" id="KW-0539">Nucleus</keyword>
<dbReference type="AlphaFoldDB" id="A0A1X2H238"/>
<keyword evidence="1" id="KW-0479">Metal-binding</keyword>
<dbReference type="PANTHER" id="PTHR47659:SF7">
    <property type="entry name" value="FUNGAL TRANSCRIPTIONAL REGULATORY PROTEIN, N-TERMINAL DOMAIN-CONTAINING PROTEIN"/>
    <property type="match status" value="1"/>
</dbReference>
<evidence type="ECO:0000256" key="3">
    <source>
        <dbReference type="SAM" id="MobiDB-lite"/>
    </source>
</evidence>
<feature type="region of interest" description="Disordered" evidence="3">
    <location>
        <begin position="1"/>
        <end position="46"/>
    </location>
</feature>
<feature type="region of interest" description="Disordered" evidence="3">
    <location>
        <begin position="379"/>
        <end position="439"/>
    </location>
</feature>
<dbReference type="GO" id="GO:0000981">
    <property type="term" value="F:DNA-binding transcription factor activity, RNA polymerase II-specific"/>
    <property type="evidence" value="ECO:0007669"/>
    <property type="project" value="InterPro"/>
</dbReference>
<feature type="compositionally biased region" description="Polar residues" evidence="3">
    <location>
        <begin position="1"/>
        <end position="18"/>
    </location>
</feature>
<name>A0A1X2H238_SYNRA</name>
<dbReference type="SMART" id="SM00066">
    <property type="entry name" value="GAL4"/>
    <property type="match status" value="1"/>
</dbReference>
<dbReference type="PANTHER" id="PTHR47659">
    <property type="entry name" value="ZN(II)2CYS6 TRANSCRIPTION FACTOR (EUROFUNG)-RELATED"/>
    <property type="match status" value="1"/>
</dbReference>